<accession>A0A370R3U3</accession>
<name>A0A370R3U3_9GAMM</name>
<protein>
    <submittedName>
        <fullName evidence="2">Uncharacterized protein</fullName>
    </submittedName>
</protein>
<dbReference type="EMBL" id="QRAP01000001">
    <property type="protein sequence ID" value="RDK97079.1"/>
    <property type="molecule type" value="Genomic_DNA"/>
</dbReference>
<organism evidence="2 3">
    <name type="scientific">Enterobacillus tribolii</name>
    <dbReference type="NCBI Taxonomy" id="1487935"/>
    <lineage>
        <taxon>Bacteria</taxon>
        <taxon>Pseudomonadati</taxon>
        <taxon>Pseudomonadota</taxon>
        <taxon>Gammaproteobacteria</taxon>
        <taxon>Enterobacterales</taxon>
        <taxon>Hafniaceae</taxon>
        <taxon>Enterobacillus</taxon>
    </lineage>
</organism>
<keyword evidence="1" id="KW-0812">Transmembrane</keyword>
<keyword evidence="1" id="KW-1133">Transmembrane helix</keyword>
<gene>
    <name evidence="2" type="ORF">C8D90_101523</name>
</gene>
<sequence length="191" mass="21097">MAGQQIRSSFKAGHISRRVTIPVVVAYAALMVFASIQFSASVFLYDGVPLPLISITMGCIGGLIYNWLRLDHYRLFDRPPRIMLKDFFMATCVFSLLGTQLPAAAIYFMPGDSVSYTTSYQVTTPAPSLGRTGRCNAEIRFDDKSLGRTVTLCMDKSQLPASGERMDAISVTEKVTGYGVKIATIDFIRER</sequence>
<keyword evidence="1" id="KW-0472">Membrane</keyword>
<dbReference type="OrthoDB" id="6884671at2"/>
<evidence type="ECO:0000313" key="3">
    <source>
        <dbReference type="Proteomes" id="UP000254848"/>
    </source>
</evidence>
<reference evidence="2 3" key="1">
    <citation type="submission" date="2018-07" db="EMBL/GenBank/DDBJ databases">
        <title>Genomic Encyclopedia of Type Strains, Phase IV (KMG-IV): sequencing the most valuable type-strain genomes for metagenomic binning, comparative biology and taxonomic classification.</title>
        <authorList>
            <person name="Goeker M."/>
        </authorList>
    </citation>
    <scope>NUCLEOTIDE SEQUENCE [LARGE SCALE GENOMIC DNA]</scope>
    <source>
        <strain evidence="2 3">DSM 103736</strain>
    </source>
</reference>
<feature type="transmembrane region" description="Helical" evidence="1">
    <location>
        <begin position="21"/>
        <end position="44"/>
    </location>
</feature>
<dbReference type="RefSeq" id="WP_147291312.1">
    <property type="nucleotide sequence ID" value="NZ_QRAP01000001.1"/>
</dbReference>
<dbReference type="Proteomes" id="UP000254848">
    <property type="component" value="Unassembled WGS sequence"/>
</dbReference>
<proteinExistence type="predicted"/>
<dbReference type="AlphaFoldDB" id="A0A370R3U3"/>
<feature type="transmembrane region" description="Helical" evidence="1">
    <location>
        <begin position="50"/>
        <end position="68"/>
    </location>
</feature>
<feature type="transmembrane region" description="Helical" evidence="1">
    <location>
        <begin position="88"/>
        <end position="109"/>
    </location>
</feature>
<evidence type="ECO:0000256" key="1">
    <source>
        <dbReference type="SAM" id="Phobius"/>
    </source>
</evidence>
<evidence type="ECO:0000313" key="2">
    <source>
        <dbReference type="EMBL" id="RDK97079.1"/>
    </source>
</evidence>
<keyword evidence="3" id="KW-1185">Reference proteome</keyword>
<comment type="caution">
    <text evidence="2">The sequence shown here is derived from an EMBL/GenBank/DDBJ whole genome shotgun (WGS) entry which is preliminary data.</text>
</comment>